<dbReference type="OrthoDB" id="6617004at2759"/>
<dbReference type="PANTHER" id="PTHR45749">
    <property type="match status" value="1"/>
</dbReference>
<evidence type="ECO:0000313" key="2">
    <source>
        <dbReference type="Proteomes" id="UP001153709"/>
    </source>
</evidence>
<evidence type="ECO:0008006" key="3">
    <source>
        <dbReference type="Google" id="ProtNLM"/>
    </source>
</evidence>
<dbReference type="PANTHER" id="PTHR45749:SF21">
    <property type="entry name" value="DUF4371 DOMAIN-CONTAINING PROTEIN"/>
    <property type="match status" value="1"/>
</dbReference>
<accession>A0A9N9T151</accession>
<reference evidence="1" key="1">
    <citation type="submission" date="2022-01" db="EMBL/GenBank/DDBJ databases">
        <authorList>
            <person name="King R."/>
        </authorList>
    </citation>
    <scope>NUCLEOTIDE SEQUENCE</scope>
</reference>
<keyword evidence="2" id="KW-1185">Reference proteome</keyword>
<name>A0A9N9T151_DIABA</name>
<dbReference type="EMBL" id="OU898280">
    <property type="protein sequence ID" value="CAG9834420.1"/>
    <property type="molecule type" value="Genomic_DNA"/>
</dbReference>
<organism evidence="1 2">
    <name type="scientific">Diabrotica balteata</name>
    <name type="common">Banded cucumber beetle</name>
    <dbReference type="NCBI Taxonomy" id="107213"/>
    <lineage>
        <taxon>Eukaryota</taxon>
        <taxon>Metazoa</taxon>
        <taxon>Ecdysozoa</taxon>
        <taxon>Arthropoda</taxon>
        <taxon>Hexapoda</taxon>
        <taxon>Insecta</taxon>
        <taxon>Pterygota</taxon>
        <taxon>Neoptera</taxon>
        <taxon>Endopterygota</taxon>
        <taxon>Coleoptera</taxon>
        <taxon>Polyphaga</taxon>
        <taxon>Cucujiformia</taxon>
        <taxon>Chrysomeloidea</taxon>
        <taxon>Chrysomelidae</taxon>
        <taxon>Galerucinae</taxon>
        <taxon>Diabroticina</taxon>
        <taxon>Diabroticites</taxon>
        <taxon>Diabrotica</taxon>
    </lineage>
</organism>
<protein>
    <recommendedName>
        <fullName evidence="3">DUF4371 domain-containing protein</fullName>
    </recommendedName>
</protein>
<gene>
    <name evidence="1" type="ORF">DIABBA_LOCUS7723</name>
</gene>
<dbReference type="Proteomes" id="UP001153709">
    <property type="component" value="Chromosome 5"/>
</dbReference>
<dbReference type="AlphaFoldDB" id="A0A9N9T151"/>
<evidence type="ECO:0000313" key="1">
    <source>
        <dbReference type="EMBL" id="CAG9834420.1"/>
    </source>
</evidence>
<sequence>MSQSSIILRCANSQGLLIERFMGFYDVGAGRTAEHLFTMAVTVLEPLEYRHNLVGQCYDGASVISVHLNGLQQKPHAPQAIFVHYLAHRLNLILQQNLKEIPKC</sequence>
<proteinExistence type="predicted"/>